<dbReference type="PANTHER" id="PTHR30349:SF64">
    <property type="entry name" value="PROPHAGE INTEGRASE INTD-RELATED"/>
    <property type="match status" value="1"/>
</dbReference>
<dbReference type="Pfam" id="PF00589">
    <property type="entry name" value="Phage_integrase"/>
    <property type="match status" value="1"/>
</dbReference>
<keyword evidence="4" id="KW-0233">DNA recombination</keyword>
<proteinExistence type="inferred from homology"/>
<comment type="similarity">
    <text evidence="1">Belongs to the 'phage' integrase family.</text>
</comment>
<name>A0A345YEM0_9SPHN</name>
<keyword evidence="3" id="KW-0238">DNA-binding</keyword>
<dbReference type="InterPro" id="IPR010998">
    <property type="entry name" value="Integrase_recombinase_N"/>
</dbReference>
<evidence type="ECO:0000256" key="1">
    <source>
        <dbReference type="ARBA" id="ARBA00008857"/>
    </source>
</evidence>
<organism evidence="6 7">
    <name type="scientific">Erythrobacter aureus</name>
    <dbReference type="NCBI Taxonomy" id="2182384"/>
    <lineage>
        <taxon>Bacteria</taxon>
        <taxon>Pseudomonadati</taxon>
        <taxon>Pseudomonadota</taxon>
        <taxon>Alphaproteobacteria</taxon>
        <taxon>Sphingomonadales</taxon>
        <taxon>Erythrobacteraceae</taxon>
        <taxon>Erythrobacter/Porphyrobacter group</taxon>
        <taxon>Erythrobacter</taxon>
    </lineage>
</organism>
<dbReference type="InterPro" id="IPR050090">
    <property type="entry name" value="Tyrosine_recombinase_XerCD"/>
</dbReference>
<evidence type="ECO:0000256" key="2">
    <source>
        <dbReference type="ARBA" id="ARBA00022908"/>
    </source>
</evidence>
<dbReference type="InterPro" id="IPR013762">
    <property type="entry name" value="Integrase-like_cat_sf"/>
</dbReference>
<dbReference type="CDD" id="cd00796">
    <property type="entry name" value="INT_Rci_Hp1_C"/>
    <property type="match status" value="1"/>
</dbReference>
<accession>A0A345YEM0</accession>
<protein>
    <submittedName>
        <fullName evidence="6">Site-specific integrase</fullName>
    </submittedName>
</protein>
<dbReference type="PROSITE" id="PS51898">
    <property type="entry name" value="TYR_RECOMBINASE"/>
    <property type="match status" value="1"/>
</dbReference>
<dbReference type="InterPro" id="IPR038488">
    <property type="entry name" value="Integrase_DNA-bd_sf"/>
</dbReference>
<dbReference type="PANTHER" id="PTHR30349">
    <property type="entry name" value="PHAGE INTEGRASE-RELATED"/>
    <property type="match status" value="1"/>
</dbReference>
<dbReference type="InterPro" id="IPR011010">
    <property type="entry name" value="DNA_brk_join_enz"/>
</dbReference>
<dbReference type="GO" id="GO:0006310">
    <property type="term" value="P:DNA recombination"/>
    <property type="evidence" value="ECO:0007669"/>
    <property type="project" value="UniProtKB-KW"/>
</dbReference>
<evidence type="ECO:0000256" key="4">
    <source>
        <dbReference type="ARBA" id="ARBA00023172"/>
    </source>
</evidence>
<reference evidence="7" key="1">
    <citation type="submission" date="2018-07" db="EMBL/GenBank/DDBJ databases">
        <title>Genome sequence of Erythrobacter strain YH-07, an antagonistic bacterium isolated from Yellow Sea.</title>
        <authorList>
            <person name="Tang T."/>
            <person name="Liu Q."/>
            <person name="Sun X."/>
        </authorList>
    </citation>
    <scope>NUCLEOTIDE SEQUENCE [LARGE SCALE GENOMIC DNA]</scope>
    <source>
        <strain evidence="7">YH-07</strain>
    </source>
</reference>
<evidence type="ECO:0000313" key="7">
    <source>
        <dbReference type="Proteomes" id="UP000254508"/>
    </source>
</evidence>
<dbReference type="KEGG" id="err:DVR09_08515"/>
<evidence type="ECO:0000256" key="3">
    <source>
        <dbReference type="ARBA" id="ARBA00023125"/>
    </source>
</evidence>
<keyword evidence="7" id="KW-1185">Reference proteome</keyword>
<dbReference type="GO" id="GO:0015074">
    <property type="term" value="P:DNA integration"/>
    <property type="evidence" value="ECO:0007669"/>
    <property type="project" value="UniProtKB-KW"/>
</dbReference>
<dbReference type="Proteomes" id="UP000254508">
    <property type="component" value="Chromosome"/>
</dbReference>
<dbReference type="Gene3D" id="1.10.443.10">
    <property type="entry name" value="Intergrase catalytic core"/>
    <property type="match status" value="1"/>
</dbReference>
<dbReference type="RefSeq" id="WP_115416553.1">
    <property type="nucleotide sequence ID" value="NZ_CP031357.1"/>
</dbReference>
<gene>
    <name evidence="6" type="ORF">DVR09_08515</name>
</gene>
<keyword evidence="2" id="KW-0229">DNA integration</keyword>
<dbReference type="Gene3D" id="1.10.150.130">
    <property type="match status" value="1"/>
</dbReference>
<dbReference type="Gene3D" id="3.30.160.390">
    <property type="entry name" value="Integrase, DNA-binding domain"/>
    <property type="match status" value="1"/>
</dbReference>
<dbReference type="OrthoDB" id="7615137at2"/>
<dbReference type="AlphaFoldDB" id="A0A345YEM0"/>
<evidence type="ECO:0000259" key="5">
    <source>
        <dbReference type="PROSITE" id="PS51898"/>
    </source>
</evidence>
<dbReference type="SUPFAM" id="SSF56349">
    <property type="entry name" value="DNA breaking-rejoining enzymes"/>
    <property type="match status" value="1"/>
</dbReference>
<sequence length="412" mass="46910">MNALTLQTIVTEELGTARIGVVGKTNGDSKLRRIVWSRRLPGFGTRYYASGRTIYIVQAAMQGRTRTVTIGNAKILSEVQAMDVARRVLLRAQVGQNPAEKRKKRRKVPLYADFLDTYWCKVSPSWKTSTLHTHGLYRQNYLQSAFAGMFLDEIEQSHVQEWFNRVTEIGGPGAANRSCEILRALMNKAEDWGIKPEGSNPCTSIRMNKRRKCERFLSDQEFRRLGAAIDKHRRSRPVHCAALQLLILTGCRRSEITGLTWSEVKGRRLLLTDSKTGPRLVWLGEAAWTIIKCLPRHKRRPEVFYNPKTRRSVDLTCLWRDVREEAGLHGVRLHDLRHSFASHAAARSETLPMIGKLLGHRHVTTTARYAHLDDGPVIEAGQRIGDLTEEMMGSNRSLNHNTMCDRSVLLYD</sequence>
<feature type="domain" description="Tyr recombinase" evidence="5">
    <location>
        <begin position="212"/>
        <end position="382"/>
    </location>
</feature>
<dbReference type="InterPro" id="IPR002104">
    <property type="entry name" value="Integrase_catalytic"/>
</dbReference>
<evidence type="ECO:0000313" key="6">
    <source>
        <dbReference type="EMBL" id="AXK42372.1"/>
    </source>
</evidence>
<dbReference type="EMBL" id="CP031357">
    <property type="protein sequence ID" value="AXK42372.1"/>
    <property type="molecule type" value="Genomic_DNA"/>
</dbReference>
<dbReference type="GO" id="GO:0003677">
    <property type="term" value="F:DNA binding"/>
    <property type="evidence" value="ECO:0007669"/>
    <property type="project" value="UniProtKB-KW"/>
</dbReference>